<dbReference type="RefSeq" id="XP_002773576.1">
    <property type="nucleotide sequence ID" value="XM_002773530.1"/>
</dbReference>
<dbReference type="EMBL" id="GG680950">
    <property type="protein sequence ID" value="EER05392.1"/>
    <property type="molecule type" value="Genomic_DNA"/>
</dbReference>
<protein>
    <submittedName>
        <fullName evidence="1">Uncharacterized protein</fullName>
    </submittedName>
</protein>
<dbReference type="InParanoid" id="C5LD48"/>
<organism evidence="2">
    <name type="scientific">Perkinsus marinus (strain ATCC 50983 / TXsc)</name>
    <dbReference type="NCBI Taxonomy" id="423536"/>
    <lineage>
        <taxon>Eukaryota</taxon>
        <taxon>Sar</taxon>
        <taxon>Alveolata</taxon>
        <taxon>Perkinsozoa</taxon>
        <taxon>Perkinsea</taxon>
        <taxon>Perkinsida</taxon>
        <taxon>Perkinsidae</taxon>
        <taxon>Perkinsus</taxon>
    </lineage>
</organism>
<keyword evidence="2" id="KW-1185">Reference proteome</keyword>
<evidence type="ECO:0000313" key="2">
    <source>
        <dbReference type="Proteomes" id="UP000007800"/>
    </source>
</evidence>
<accession>C5LD48</accession>
<dbReference type="Proteomes" id="UP000007800">
    <property type="component" value="Unassembled WGS sequence"/>
</dbReference>
<gene>
    <name evidence="1" type="ORF">Pmar_PMAR029570</name>
</gene>
<proteinExistence type="predicted"/>
<reference evidence="1 2" key="1">
    <citation type="submission" date="2008-07" db="EMBL/GenBank/DDBJ databases">
        <authorList>
            <person name="El-Sayed N."/>
            <person name="Caler E."/>
            <person name="Inman J."/>
            <person name="Amedeo P."/>
            <person name="Hass B."/>
            <person name="Wortman J."/>
        </authorList>
    </citation>
    <scope>NUCLEOTIDE SEQUENCE [LARGE SCALE GENOMIC DNA]</scope>
    <source>
        <strain evidence="2">ATCC 50983 / TXsc</strain>
    </source>
</reference>
<feature type="non-terminal residue" evidence="1">
    <location>
        <position position="55"/>
    </location>
</feature>
<evidence type="ECO:0000313" key="1">
    <source>
        <dbReference type="EMBL" id="EER05392.1"/>
    </source>
</evidence>
<sequence>THTFSTSSALSTACLNRSMSRLRCHGMHLANRTMPFKYSTELFTFSVQGSATNAR</sequence>
<name>C5LD48_PERM5</name>
<dbReference type="AlphaFoldDB" id="C5LD48"/>
<dbReference type="GeneID" id="9041417"/>
<feature type="non-terminal residue" evidence="1">
    <location>
        <position position="1"/>
    </location>
</feature>